<feature type="region of interest" description="Disordered" evidence="2">
    <location>
        <begin position="1"/>
        <end position="27"/>
    </location>
</feature>
<dbReference type="SUPFAM" id="SSF53383">
    <property type="entry name" value="PLP-dependent transferases"/>
    <property type="match status" value="1"/>
</dbReference>
<dbReference type="InterPro" id="IPR015422">
    <property type="entry name" value="PyrdxlP-dep_Trfase_small"/>
</dbReference>
<protein>
    <recommendedName>
        <fullName evidence="5">DegT/DnrJ/EryC1/StrS aminotransferase</fullName>
    </recommendedName>
</protein>
<dbReference type="InterPro" id="IPR000653">
    <property type="entry name" value="DegT/StrS_aminotransferase"/>
</dbReference>
<sequence length="432" mass="47025">MDTETQGKPALLGGRPTLQEPLPSPHNVGEEEVAATARVLRGGPLSGFVGVAGDKFYGGAEVRRFEARFAQYFGVKHAVSFNSGTTALHGTIAALGIGPCDEVIVPPYTMAASAVCVVMNGAVPVFADIDPRTFCLDPKSVREKITKYTKAILVVHLFGQSADMDAIMAIAKEHNLKVIEDNAQSPAAKYKGRYAGTIGDVGMFSFNVNKVAQCGEGGVLVTNDDNYALRAQLLRNHGESVVDDLPGYDAGPIFGSNYRMTELEAAVAYEQLEKLERFNAHKVGLCEYLTAQLSGIPGITTPHIPEGNTHVYFNHALLIDESKLGLSRDLLCKAMAAEGFPLGKGYVKPVYHLRMFQERRAFNQTHFPFEYDGYGGAPDYRKGSLPVVERLHFKELVATQLCQYPRTKETIDLFVVALKKVLAHRDALSAAQ</sequence>
<comment type="caution">
    <text evidence="3">The sequence shown here is derived from an EMBL/GenBank/DDBJ whole genome shotgun (WGS) entry which is preliminary data.</text>
</comment>
<dbReference type="Gene3D" id="3.90.1150.10">
    <property type="entry name" value="Aspartate Aminotransferase, domain 1"/>
    <property type="match status" value="1"/>
</dbReference>
<reference evidence="3 4" key="1">
    <citation type="journal article" date="2016" name="Nat. Commun.">
        <title>Thousands of microbial genomes shed light on interconnected biogeochemical processes in an aquifer system.</title>
        <authorList>
            <person name="Anantharaman K."/>
            <person name="Brown C.T."/>
            <person name="Hug L.A."/>
            <person name="Sharon I."/>
            <person name="Castelle C.J."/>
            <person name="Probst A.J."/>
            <person name="Thomas B.C."/>
            <person name="Singh A."/>
            <person name="Wilkins M.J."/>
            <person name="Karaoz U."/>
            <person name="Brodie E.L."/>
            <person name="Williams K.H."/>
            <person name="Hubbard S.S."/>
            <person name="Banfield J.F."/>
        </authorList>
    </citation>
    <scope>NUCLEOTIDE SEQUENCE [LARGE SCALE GENOMIC DNA]</scope>
</reference>
<dbReference type="InterPro" id="IPR015421">
    <property type="entry name" value="PyrdxlP-dep_Trfase_major"/>
</dbReference>
<dbReference type="GO" id="GO:0030170">
    <property type="term" value="F:pyridoxal phosphate binding"/>
    <property type="evidence" value="ECO:0007669"/>
    <property type="project" value="TreeGrafter"/>
</dbReference>
<dbReference type="CDD" id="cd00616">
    <property type="entry name" value="AHBA_syn"/>
    <property type="match status" value="1"/>
</dbReference>
<keyword evidence="1" id="KW-0663">Pyridoxal phosphate</keyword>
<evidence type="ECO:0000256" key="1">
    <source>
        <dbReference type="RuleBase" id="RU004508"/>
    </source>
</evidence>
<evidence type="ECO:0000256" key="2">
    <source>
        <dbReference type="SAM" id="MobiDB-lite"/>
    </source>
</evidence>
<evidence type="ECO:0000313" key="3">
    <source>
        <dbReference type="EMBL" id="OGC86115.1"/>
    </source>
</evidence>
<proteinExistence type="inferred from homology"/>
<gene>
    <name evidence="3" type="ORF">A2949_01635</name>
</gene>
<comment type="similarity">
    <text evidence="1">Belongs to the DegT/DnrJ/EryC1 family.</text>
</comment>
<dbReference type="GO" id="GO:0008483">
    <property type="term" value="F:transaminase activity"/>
    <property type="evidence" value="ECO:0007669"/>
    <property type="project" value="TreeGrafter"/>
</dbReference>
<name>A0A1F4XWN7_9BACT</name>
<dbReference type="Gene3D" id="3.40.640.10">
    <property type="entry name" value="Type I PLP-dependent aspartate aminotransferase-like (Major domain)"/>
    <property type="match status" value="1"/>
</dbReference>
<accession>A0A1F4XWN7</accession>
<evidence type="ECO:0000313" key="4">
    <source>
        <dbReference type="Proteomes" id="UP000178585"/>
    </source>
</evidence>
<dbReference type="EMBL" id="MEWZ01000031">
    <property type="protein sequence ID" value="OGC86115.1"/>
    <property type="molecule type" value="Genomic_DNA"/>
</dbReference>
<dbReference type="STRING" id="1797245.A2949_01635"/>
<dbReference type="PANTHER" id="PTHR30244:SF34">
    <property type="entry name" value="DTDP-4-AMINO-4,6-DIDEOXYGALACTOSE TRANSAMINASE"/>
    <property type="match status" value="1"/>
</dbReference>
<evidence type="ECO:0008006" key="5">
    <source>
        <dbReference type="Google" id="ProtNLM"/>
    </source>
</evidence>
<dbReference type="Pfam" id="PF01041">
    <property type="entry name" value="DegT_DnrJ_EryC1"/>
    <property type="match status" value="1"/>
</dbReference>
<organism evidence="3 4">
    <name type="scientific">Candidatus Adlerbacteria bacterium RIFCSPLOWO2_01_FULL_54_21b</name>
    <dbReference type="NCBI Taxonomy" id="1797245"/>
    <lineage>
        <taxon>Bacteria</taxon>
        <taxon>Candidatus Adleribacteriota</taxon>
    </lineage>
</organism>
<dbReference type="InterPro" id="IPR015424">
    <property type="entry name" value="PyrdxlP-dep_Trfase"/>
</dbReference>
<dbReference type="Proteomes" id="UP000178585">
    <property type="component" value="Unassembled WGS sequence"/>
</dbReference>
<dbReference type="GO" id="GO:0000271">
    <property type="term" value="P:polysaccharide biosynthetic process"/>
    <property type="evidence" value="ECO:0007669"/>
    <property type="project" value="TreeGrafter"/>
</dbReference>
<dbReference type="AlphaFoldDB" id="A0A1F4XWN7"/>
<dbReference type="PANTHER" id="PTHR30244">
    <property type="entry name" value="TRANSAMINASE"/>
    <property type="match status" value="1"/>
</dbReference>